<dbReference type="PANTHER" id="PTHR38431">
    <property type="entry name" value="BLL2305 PROTEIN"/>
    <property type="match status" value="1"/>
</dbReference>
<evidence type="ECO:0000259" key="1">
    <source>
        <dbReference type="Pfam" id="PF12727"/>
    </source>
</evidence>
<gene>
    <name evidence="2" type="ORF">ACFFRE_13780</name>
</gene>
<reference evidence="2 3" key="1">
    <citation type="submission" date="2024-09" db="EMBL/GenBank/DDBJ databases">
        <authorList>
            <person name="Sun Q."/>
            <person name="Mori K."/>
        </authorList>
    </citation>
    <scope>NUCLEOTIDE SEQUENCE [LARGE SCALE GENOMIC DNA]</scope>
    <source>
        <strain evidence="2 3">JCM 15389</strain>
    </source>
</reference>
<dbReference type="InterPro" id="IPR024370">
    <property type="entry name" value="PBP_domain"/>
</dbReference>
<keyword evidence="3" id="KW-1185">Reference proteome</keyword>
<dbReference type="Pfam" id="PF12727">
    <property type="entry name" value="PBP_like"/>
    <property type="match status" value="1"/>
</dbReference>
<feature type="non-terminal residue" evidence="2">
    <location>
        <position position="1"/>
    </location>
</feature>
<accession>A0ABV6C6A6</accession>
<organism evidence="2 3">
    <name type="scientific">Aciditerrimonas ferrireducens</name>
    <dbReference type="NCBI Taxonomy" id="667306"/>
    <lineage>
        <taxon>Bacteria</taxon>
        <taxon>Bacillati</taxon>
        <taxon>Actinomycetota</taxon>
        <taxon>Acidimicrobiia</taxon>
        <taxon>Acidimicrobiales</taxon>
        <taxon>Acidimicrobiaceae</taxon>
        <taxon>Aciditerrimonas</taxon>
    </lineage>
</organism>
<dbReference type="RefSeq" id="WP_377790944.1">
    <property type="nucleotide sequence ID" value="NZ_JBHLYQ010000330.1"/>
</dbReference>
<sequence>GVHGPRDALPGVGQVGPALADQGGGVVVGFTHWVEGLVLAPKLAEQVDGVAALAEQGLRVANREPGAEARRVLEDEAARAGVPLAALPGADSQVPGHLQVASAVASGLADAGVALEPAALLFGLGFVPLVEERFDLVVPRARLADPEGRDPLQALGGDLRRQLLAVPGYGTGDLGEVLATF</sequence>
<dbReference type="PANTHER" id="PTHR38431:SF1">
    <property type="entry name" value="BLL2305 PROTEIN"/>
    <property type="match status" value="1"/>
</dbReference>
<dbReference type="EMBL" id="JBHLYQ010000330">
    <property type="protein sequence ID" value="MFC0083198.1"/>
    <property type="molecule type" value="Genomic_DNA"/>
</dbReference>
<name>A0ABV6C6A6_9ACTN</name>
<evidence type="ECO:0000313" key="2">
    <source>
        <dbReference type="EMBL" id="MFC0083198.1"/>
    </source>
</evidence>
<comment type="caution">
    <text evidence="2">The sequence shown here is derived from an EMBL/GenBank/DDBJ whole genome shotgun (WGS) entry which is preliminary data.</text>
</comment>
<protein>
    <submittedName>
        <fullName evidence="2">Substrate-binding domain-containing protein</fullName>
    </submittedName>
</protein>
<proteinExistence type="predicted"/>
<evidence type="ECO:0000313" key="3">
    <source>
        <dbReference type="Proteomes" id="UP001589788"/>
    </source>
</evidence>
<feature type="domain" description="PBP" evidence="1">
    <location>
        <begin position="23"/>
        <end position="150"/>
    </location>
</feature>
<dbReference type="Proteomes" id="UP001589788">
    <property type="component" value="Unassembled WGS sequence"/>
</dbReference>